<reference evidence="3" key="1">
    <citation type="journal article" date="2018" name="Nat. Plants">
        <title>Whole-genome landscape of Medicago truncatula symbiotic genes.</title>
        <authorList>
            <person name="Pecrix Y."/>
            <person name="Staton S.E."/>
            <person name="Sallet E."/>
            <person name="Lelandais-Briere C."/>
            <person name="Moreau S."/>
            <person name="Carrere S."/>
            <person name="Blein T."/>
            <person name="Jardinaud M.F."/>
            <person name="Latrasse D."/>
            <person name="Zouine M."/>
            <person name="Zahm M."/>
            <person name="Kreplak J."/>
            <person name="Mayjonade B."/>
            <person name="Satge C."/>
            <person name="Perez M."/>
            <person name="Cauet S."/>
            <person name="Marande W."/>
            <person name="Chantry-Darmon C."/>
            <person name="Lopez-Roques C."/>
            <person name="Bouchez O."/>
            <person name="Berard A."/>
            <person name="Debelle F."/>
            <person name="Munos S."/>
            <person name="Bendahmane A."/>
            <person name="Berges H."/>
            <person name="Niebel A."/>
            <person name="Buitink J."/>
            <person name="Frugier F."/>
            <person name="Benhamed M."/>
            <person name="Crespi M."/>
            <person name="Gouzy J."/>
            <person name="Gamas P."/>
        </authorList>
    </citation>
    <scope>NUCLEOTIDE SEQUENCE [LARGE SCALE GENOMIC DNA]</scope>
    <source>
        <strain evidence="3">cv. Jemalong A17</strain>
    </source>
</reference>
<sequence length="78" mass="8690">MNYRPDEPVERLRAAETSCLIERCNSSCISIQASSILCILFILCCSLTMSILKSLILSHTSAKGNRLCPANEFTVPRR</sequence>
<evidence type="ECO:0000313" key="3">
    <source>
        <dbReference type="Proteomes" id="UP000265566"/>
    </source>
</evidence>
<dbReference type="Proteomes" id="UP000265566">
    <property type="component" value="Chromosome 2"/>
</dbReference>
<keyword evidence="1" id="KW-0472">Membrane</keyword>
<dbReference type="AlphaFoldDB" id="A0A396JG82"/>
<name>A0A396JG82_MEDTR</name>
<feature type="transmembrane region" description="Helical" evidence="1">
    <location>
        <begin position="33"/>
        <end position="56"/>
    </location>
</feature>
<comment type="caution">
    <text evidence="2">The sequence shown here is derived from an EMBL/GenBank/DDBJ whole genome shotgun (WGS) entry which is preliminary data.</text>
</comment>
<organism evidence="2 3">
    <name type="scientific">Medicago truncatula</name>
    <name type="common">Barrel medic</name>
    <name type="synonym">Medicago tribuloides</name>
    <dbReference type="NCBI Taxonomy" id="3880"/>
    <lineage>
        <taxon>Eukaryota</taxon>
        <taxon>Viridiplantae</taxon>
        <taxon>Streptophyta</taxon>
        <taxon>Embryophyta</taxon>
        <taxon>Tracheophyta</taxon>
        <taxon>Spermatophyta</taxon>
        <taxon>Magnoliopsida</taxon>
        <taxon>eudicotyledons</taxon>
        <taxon>Gunneridae</taxon>
        <taxon>Pentapetalae</taxon>
        <taxon>rosids</taxon>
        <taxon>fabids</taxon>
        <taxon>Fabales</taxon>
        <taxon>Fabaceae</taxon>
        <taxon>Papilionoideae</taxon>
        <taxon>50 kb inversion clade</taxon>
        <taxon>NPAAA clade</taxon>
        <taxon>Hologalegina</taxon>
        <taxon>IRL clade</taxon>
        <taxon>Trifolieae</taxon>
        <taxon>Medicago</taxon>
    </lineage>
</organism>
<accession>A0A396JG82</accession>
<evidence type="ECO:0000313" key="2">
    <source>
        <dbReference type="EMBL" id="RHN75375.1"/>
    </source>
</evidence>
<keyword evidence="1" id="KW-1133">Transmembrane helix</keyword>
<keyword evidence="1" id="KW-0812">Transmembrane</keyword>
<evidence type="ECO:0008006" key="4">
    <source>
        <dbReference type="Google" id="ProtNLM"/>
    </source>
</evidence>
<gene>
    <name evidence="2" type="ORF">MtrunA17_Chr2g0320501</name>
</gene>
<evidence type="ECO:0000256" key="1">
    <source>
        <dbReference type="SAM" id="Phobius"/>
    </source>
</evidence>
<protein>
    <recommendedName>
        <fullName evidence="4">Transmembrane protein</fullName>
    </recommendedName>
</protein>
<dbReference type="Gramene" id="rna11564">
    <property type="protein sequence ID" value="RHN75375.1"/>
    <property type="gene ID" value="gene11564"/>
</dbReference>
<proteinExistence type="predicted"/>
<dbReference type="EMBL" id="PSQE01000002">
    <property type="protein sequence ID" value="RHN75375.1"/>
    <property type="molecule type" value="Genomic_DNA"/>
</dbReference>